<gene>
    <name evidence="3" type="ORF">SAMN02745226_00072</name>
</gene>
<dbReference type="InterPro" id="IPR027417">
    <property type="entry name" value="P-loop_NTPase"/>
</dbReference>
<keyword evidence="4" id="KW-1185">Reference proteome</keyword>
<feature type="domain" description="DUF234" evidence="2">
    <location>
        <begin position="310"/>
        <end position="393"/>
    </location>
</feature>
<dbReference type="GO" id="GO:0005524">
    <property type="term" value="F:ATP binding"/>
    <property type="evidence" value="ECO:0007669"/>
    <property type="project" value="InterPro"/>
</dbReference>
<dbReference type="AlphaFoldDB" id="A0A1M7RRN8"/>
<dbReference type="OrthoDB" id="9813134at2"/>
<dbReference type="InterPro" id="IPR011335">
    <property type="entry name" value="Restrct_endonuc-II-like"/>
</dbReference>
<evidence type="ECO:0000313" key="4">
    <source>
        <dbReference type="Proteomes" id="UP000184207"/>
    </source>
</evidence>
<protein>
    <recommendedName>
        <fullName evidence="5">ATPase</fullName>
    </recommendedName>
</protein>
<dbReference type="Gene3D" id="3.40.50.300">
    <property type="entry name" value="P-loop containing nucleotide triphosphate hydrolases"/>
    <property type="match status" value="1"/>
</dbReference>
<evidence type="ECO:0000259" key="1">
    <source>
        <dbReference type="Pfam" id="PF01637"/>
    </source>
</evidence>
<evidence type="ECO:0008006" key="5">
    <source>
        <dbReference type="Google" id="ProtNLM"/>
    </source>
</evidence>
<name>A0A1M7RRN8_FERGO</name>
<feature type="domain" description="ATPase" evidence="1">
    <location>
        <begin position="2"/>
        <end position="197"/>
    </location>
</feature>
<dbReference type="InterPro" id="IPR011579">
    <property type="entry name" value="ATPase_dom"/>
</dbReference>
<dbReference type="InterPro" id="IPR004256">
    <property type="entry name" value="DUF234"/>
</dbReference>
<reference evidence="4" key="1">
    <citation type="submission" date="2016-12" db="EMBL/GenBank/DDBJ databases">
        <authorList>
            <person name="Varghese N."/>
            <person name="Submissions S."/>
        </authorList>
    </citation>
    <scope>NUCLEOTIDE SEQUENCE [LARGE SCALE GENOMIC DNA]</scope>
    <source>
        <strain evidence="4">DSM 13020</strain>
    </source>
</reference>
<dbReference type="PANTHER" id="PTHR34704:SF1">
    <property type="entry name" value="ATPASE"/>
    <property type="match status" value="1"/>
</dbReference>
<proteinExistence type="predicted"/>
<dbReference type="SUPFAM" id="SSF52980">
    <property type="entry name" value="Restriction endonuclease-like"/>
    <property type="match status" value="1"/>
</dbReference>
<evidence type="ECO:0000259" key="2">
    <source>
        <dbReference type="Pfam" id="PF03008"/>
    </source>
</evidence>
<dbReference type="SUPFAM" id="SSF52540">
    <property type="entry name" value="P-loop containing nucleoside triphosphate hydrolases"/>
    <property type="match status" value="1"/>
</dbReference>
<dbReference type="EMBL" id="FRDJ01000001">
    <property type="protein sequence ID" value="SHN48924.1"/>
    <property type="molecule type" value="Genomic_DNA"/>
</dbReference>
<dbReference type="Pfam" id="PF03008">
    <property type="entry name" value="DUF234"/>
    <property type="match status" value="1"/>
</dbReference>
<dbReference type="PANTHER" id="PTHR34704">
    <property type="entry name" value="ATPASE"/>
    <property type="match status" value="1"/>
</dbReference>
<accession>A0A1M7RRN8</accession>
<dbReference type="Pfam" id="PF01637">
    <property type="entry name" value="ATPase_2"/>
    <property type="match status" value="1"/>
</dbReference>
<sequence length="459" mass="53807">MFINRFEEKDFLNNLISSNKREVVILYGRRRVGKSALLKEVTKDKKVFYYTARKVSKAEQLETFSRVLGSFLKIGNVSFKTWEDALRSLFTLSTKEKVIVVLDEFQYLAENNEEILSVLQILLDEYENSMLKLFFCGSSISFMEGVLSHNNPLFGRKSAVLKLNPVSFEHLKLFIPQYDYHQLLETYSIVGGVPYHLTLWDGTKSVLENIQNLFLKLGAPLKEEPSFILFQELREPAMYQSILEALASGRNKLSEITSFIGETDSRKLQPYIKSLMTLKLIKRVSPALFKNPHRTKDFRYEIEDELFRFWYRYIFPYKENVDLNEYQHVLENIKADLTQYVSFEFEKQSTQYVKKAFNLVQAGRYWAKDIEIDILGKDNNGRIYAGEVKWRNKKVGLKEYIGLKTKADKLRIPVDYFILISKSGFEEDLFKLNENLYLIEFTKENGWVVRFSPDSSAER</sequence>
<organism evidence="3 4">
    <name type="scientific">Fervidobacterium gondwanense DSM 13020</name>
    <dbReference type="NCBI Taxonomy" id="1121883"/>
    <lineage>
        <taxon>Bacteria</taxon>
        <taxon>Thermotogati</taxon>
        <taxon>Thermotogota</taxon>
        <taxon>Thermotogae</taxon>
        <taxon>Thermotogales</taxon>
        <taxon>Fervidobacteriaceae</taxon>
        <taxon>Fervidobacterium</taxon>
    </lineage>
</organism>
<dbReference type="RefSeq" id="WP_072757189.1">
    <property type="nucleotide sequence ID" value="NZ_FRDJ01000001.1"/>
</dbReference>
<evidence type="ECO:0000313" key="3">
    <source>
        <dbReference type="EMBL" id="SHN48924.1"/>
    </source>
</evidence>
<dbReference type="Proteomes" id="UP000184207">
    <property type="component" value="Unassembled WGS sequence"/>
</dbReference>
<dbReference type="STRING" id="1121883.SAMN02745226_00072"/>